<dbReference type="Proteomes" id="UP000887580">
    <property type="component" value="Unplaced"/>
</dbReference>
<accession>A0AC35G7Y0</accession>
<protein>
    <submittedName>
        <fullName evidence="2">Uncharacterized protein</fullName>
    </submittedName>
</protein>
<reference evidence="2" key="1">
    <citation type="submission" date="2022-11" db="UniProtKB">
        <authorList>
            <consortium name="WormBaseParasite"/>
        </authorList>
    </citation>
    <scope>IDENTIFICATION</scope>
</reference>
<name>A0AC35G7Y0_9BILA</name>
<organism evidence="1 2">
    <name type="scientific">Panagrolaimus sp. PS1159</name>
    <dbReference type="NCBI Taxonomy" id="55785"/>
    <lineage>
        <taxon>Eukaryota</taxon>
        <taxon>Metazoa</taxon>
        <taxon>Ecdysozoa</taxon>
        <taxon>Nematoda</taxon>
        <taxon>Chromadorea</taxon>
        <taxon>Rhabditida</taxon>
        <taxon>Tylenchina</taxon>
        <taxon>Panagrolaimomorpha</taxon>
        <taxon>Panagrolaimoidea</taxon>
        <taxon>Panagrolaimidae</taxon>
        <taxon>Panagrolaimus</taxon>
    </lineage>
</organism>
<sequence>MPILMVYTICNSAMISGWLVYFVVYFCSRKFFKNAKTQTVSERYQRHENMKTHKTMCCFAASCIISLFLVTIYINLLRYYQVFFPSISEINMIALLRICIDTIQAYLLFFIPTAFIFTHDKLKTKYLGIFKLLKAQHRISPTPQNYPVVKSLTGQNMIIKDEQEYYFRSLTTEWEGELQNNSFRRK</sequence>
<evidence type="ECO:0000313" key="1">
    <source>
        <dbReference type="Proteomes" id="UP000887580"/>
    </source>
</evidence>
<evidence type="ECO:0000313" key="2">
    <source>
        <dbReference type="WBParaSite" id="PS1159_v2.g2626.t1"/>
    </source>
</evidence>
<proteinExistence type="predicted"/>
<dbReference type="WBParaSite" id="PS1159_v2.g2626.t1">
    <property type="protein sequence ID" value="PS1159_v2.g2626.t1"/>
    <property type="gene ID" value="PS1159_v2.g2626"/>
</dbReference>